<dbReference type="PANTHER" id="PTHR42928:SF5">
    <property type="entry name" value="BLR1237 PROTEIN"/>
    <property type="match status" value="1"/>
</dbReference>
<proteinExistence type="inferred from homology"/>
<dbReference type="HOGENOM" id="CLU_045683_0_0_4"/>
<name>A0A076PMP9_COMTE</name>
<dbReference type="SUPFAM" id="SSF53850">
    <property type="entry name" value="Periplasmic binding protein-like II"/>
    <property type="match status" value="1"/>
</dbReference>
<dbReference type="KEGG" id="ctes:O987_20150"/>
<reference evidence="3" key="1">
    <citation type="journal article" date="2014" name="Genome Announc.">
        <title>Complete Genome Sequence of Polychlorinated Biphenyl Degrader Comamonas testosteroni TK102 (NBRC 109938).</title>
        <authorList>
            <person name="Fukuda K."/>
            <person name="Hosoyama A."/>
            <person name="Tsuchikane K."/>
            <person name="Ohji S."/>
            <person name="Yamazoe A."/>
            <person name="Fujita N."/>
            <person name="Shintani M."/>
            <person name="Kimbara K."/>
        </authorList>
    </citation>
    <scope>NUCLEOTIDE SEQUENCE [LARGE SCALE GENOMIC DNA]</scope>
    <source>
        <strain evidence="3">TK102</strain>
    </source>
</reference>
<dbReference type="RefSeq" id="WP_043374162.1">
    <property type="nucleotide sequence ID" value="NZ_CP006704.1"/>
</dbReference>
<dbReference type="PANTHER" id="PTHR42928">
    <property type="entry name" value="TRICARBOXYLATE-BINDING PROTEIN"/>
    <property type="match status" value="1"/>
</dbReference>
<evidence type="ECO:0000256" key="1">
    <source>
        <dbReference type="ARBA" id="ARBA00006987"/>
    </source>
</evidence>
<dbReference type="PIRSF" id="PIRSF017082">
    <property type="entry name" value="YflP"/>
    <property type="match status" value="1"/>
</dbReference>
<dbReference type="Gene3D" id="3.40.190.10">
    <property type="entry name" value="Periplasmic binding protein-like II"/>
    <property type="match status" value="1"/>
</dbReference>
<dbReference type="Pfam" id="PF03401">
    <property type="entry name" value="TctC"/>
    <property type="match status" value="1"/>
</dbReference>
<dbReference type="EMBL" id="CP006704">
    <property type="protein sequence ID" value="AIJ48124.1"/>
    <property type="molecule type" value="Genomic_DNA"/>
</dbReference>
<dbReference type="Gene3D" id="3.40.190.150">
    <property type="entry name" value="Bordetella uptake gene, domain 1"/>
    <property type="match status" value="1"/>
</dbReference>
<dbReference type="CDD" id="cd07012">
    <property type="entry name" value="PBP2_Bug_TTT"/>
    <property type="match status" value="1"/>
</dbReference>
<gene>
    <name evidence="3" type="ORF">O987_20150</name>
</gene>
<feature type="signal peptide" evidence="2">
    <location>
        <begin position="1"/>
        <end position="32"/>
    </location>
</feature>
<evidence type="ECO:0000256" key="2">
    <source>
        <dbReference type="SAM" id="SignalP"/>
    </source>
</evidence>
<feature type="chain" id="PRO_5001716545" evidence="2">
    <location>
        <begin position="33"/>
        <end position="328"/>
    </location>
</feature>
<dbReference type="InterPro" id="IPR042100">
    <property type="entry name" value="Bug_dom1"/>
</dbReference>
<dbReference type="Proteomes" id="UP000028782">
    <property type="component" value="Chromosome"/>
</dbReference>
<organism evidence="3">
    <name type="scientific">Comamonas testosteroni TK102</name>
    <dbReference type="NCBI Taxonomy" id="1392005"/>
    <lineage>
        <taxon>Bacteria</taxon>
        <taxon>Pseudomonadati</taxon>
        <taxon>Pseudomonadota</taxon>
        <taxon>Betaproteobacteria</taxon>
        <taxon>Burkholderiales</taxon>
        <taxon>Comamonadaceae</taxon>
        <taxon>Comamonas</taxon>
    </lineage>
</organism>
<accession>A0A076PMP9</accession>
<keyword evidence="2" id="KW-0732">Signal</keyword>
<sequence length="328" mass="33856">MSIHATGRASRRLGAVAAFCLAVLSLAAAAQADSYPGRQIKIVVPFTAGSATDTAGRVLAHGLSARLGVPVVIDNKAGAGGTIASASVAAAAPDGYTLVLTSSSTHSAAGALIAKVPYDGTEDFVHITRIASIPMMLVARPGLKVDSVAALQELSKQQPLSYAYGSAAARIAAATFNALAGVKALGVPYKSQPPAVTDLLGGQVDFLFADLSVVKSFVHSERLRGLAVSAPGRLKEFPNVPTLPELGYRNFDLVVWVGLAAPRGTPAGVIEKLAAEANEVLRDPLTVSKLSAAGMSVSPNSLDEHRKFAAEQKQIWMKRAEAAGVKPE</sequence>
<dbReference type="AlphaFoldDB" id="A0A076PMP9"/>
<dbReference type="InterPro" id="IPR005064">
    <property type="entry name" value="BUG"/>
</dbReference>
<comment type="similarity">
    <text evidence="1">Belongs to the UPF0065 (bug) family.</text>
</comment>
<evidence type="ECO:0000313" key="3">
    <source>
        <dbReference type="EMBL" id="AIJ48124.1"/>
    </source>
</evidence>
<protein>
    <submittedName>
        <fullName evidence="3">ABC transporter substrate-binding protein</fullName>
    </submittedName>
</protein>